<evidence type="ECO:0000313" key="1">
    <source>
        <dbReference type="EMBL" id="JAH65001.1"/>
    </source>
</evidence>
<reference evidence="1" key="2">
    <citation type="journal article" date="2015" name="Fish Shellfish Immunol.">
        <title>Early steps in the European eel (Anguilla anguilla)-Vibrio vulnificus interaction in the gills: Role of the RtxA13 toxin.</title>
        <authorList>
            <person name="Callol A."/>
            <person name="Pajuelo D."/>
            <person name="Ebbesson L."/>
            <person name="Teles M."/>
            <person name="MacKenzie S."/>
            <person name="Amaro C."/>
        </authorList>
    </citation>
    <scope>NUCLEOTIDE SEQUENCE</scope>
</reference>
<protein>
    <submittedName>
        <fullName evidence="1">Uncharacterized protein</fullName>
    </submittedName>
</protein>
<dbReference type="EMBL" id="GBXM01043576">
    <property type="protein sequence ID" value="JAH65001.1"/>
    <property type="molecule type" value="Transcribed_RNA"/>
</dbReference>
<proteinExistence type="predicted"/>
<organism evidence="1">
    <name type="scientific">Anguilla anguilla</name>
    <name type="common">European freshwater eel</name>
    <name type="synonym">Muraena anguilla</name>
    <dbReference type="NCBI Taxonomy" id="7936"/>
    <lineage>
        <taxon>Eukaryota</taxon>
        <taxon>Metazoa</taxon>
        <taxon>Chordata</taxon>
        <taxon>Craniata</taxon>
        <taxon>Vertebrata</taxon>
        <taxon>Euteleostomi</taxon>
        <taxon>Actinopterygii</taxon>
        <taxon>Neopterygii</taxon>
        <taxon>Teleostei</taxon>
        <taxon>Anguilliformes</taxon>
        <taxon>Anguillidae</taxon>
        <taxon>Anguilla</taxon>
    </lineage>
</organism>
<reference evidence="1" key="1">
    <citation type="submission" date="2014-11" db="EMBL/GenBank/DDBJ databases">
        <authorList>
            <person name="Amaro Gonzalez C."/>
        </authorList>
    </citation>
    <scope>NUCLEOTIDE SEQUENCE</scope>
</reference>
<name>A0A0E9UGZ2_ANGAN</name>
<dbReference type="AlphaFoldDB" id="A0A0E9UGZ2"/>
<accession>A0A0E9UGZ2</accession>
<sequence length="50" mass="5795">MVFLDLTISVSRIQAFKSIYTLPPQLVFRTVRWKTGCFQMPPCSMVFPRG</sequence>